<dbReference type="OrthoDB" id="10250730at2759"/>
<keyword evidence="3" id="KW-0378">Hydrolase</keyword>
<reference evidence="6" key="1">
    <citation type="submission" date="2022-12" db="EMBL/GenBank/DDBJ databases">
        <authorList>
            <person name="Petersen C."/>
        </authorList>
    </citation>
    <scope>NUCLEOTIDE SEQUENCE</scope>
    <source>
        <strain evidence="6">IBT 15544</strain>
    </source>
</reference>
<accession>A0A9W9NDX6</accession>
<gene>
    <name evidence="6" type="ORF">N7498_000153</name>
</gene>
<evidence type="ECO:0000256" key="2">
    <source>
        <dbReference type="ARBA" id="ARBA00022723"/>
    </source>
</evidence>
<evidence type="ECO:0000256" key="3">
    <source>
        <dbReference type="ARBA" id="ARBA00022801"/>
    </source>
</evidence>
<dbReference type="AlphaFoldDB" id="A0A9W9NDX6"/>
<keyword evidence="7" id="KW-1185">Reference proteome</keyword>
<organism evidence="6 7">
    <name type="scientific">Penicillium cinerascens</name>
    <dbReference type="NCBI Taxonomy" id="70096"/>
    <lineage>
        <taxon>Eukaryota</taxon>
        <taxon>Fungi</taxon>
        <taxon>Dikarya</taxon>
        <taxon>Ascomycota</taxon>
        <taxon>Pezizomycotina</taxon>
        <taxon>Eurotiomycetes</taxon>
        <taxon>Eurotiomycetidae</taxon>
        <taxon>Eurotiales</taxon>
        <taxon>Aspergillaceae</taxon>
        <taxon>Penicillium</taxon>
    </lineage>
</organism>
<dbReference type="SUPFAM" id="SSF56281">
    <property type="entry name" value="Metallo-hydrolase/oxidoreductase"/>
    <property type="match status" value="1"/>
</dbReference>
<protein>
    <recommendedName>
        <fullName evidence="5">Metallo-beta-lactamase domain-containing protein</fullName>
    </recommendedName>
</protein>
<dbReference type="InterPro" id="IPR051013">
    <property type="entry name" value="MBL_superfamily_lactonases"/>
</dbReference>
<evidence type="ECO:0000313" key="7">
    <source>
        <dbReference type="Proteomes" id="UP001150904"/>
    </source>
</evidence>
<dbReference type="SMART" id="SM00849">
    <property type="entry name" value="Lactamase_B"/>
    <property type="match status" value="1"/>
</dbReference>
<evidence type="ECO:0000259" key="5">
    <source>
        <dbReference type="SMART" id="SM00849"/>
    </source>
</evidence>
<reference evidence="6" key="2">
    <citation type="journal article" date="2023" name="IMA Fungus">
        <title>Comparative genomic study of the Penicillium genus elucidates a diverse pangenome and 15 lateral gene transfer events.</title>
        <authorList>
            <person name="Petersen C."/>
            <person name="Sorensen T."/>
            <person name="Nielsen M.R."/>
            <person name="Sondergaard T.E."/>
            <person name="Sorensen J.L."/>
            <person name="Fitzpatrick D.A."/>
            <person name="Frisvad J.C."/>
            <person name="Nielsen K.L."/>
        </authorList>
    </citation>
    <scope>NUCLEOTIDE SEQUENCE</scope>
    <source>
        <strain evidence="6">IBT 15544</strain>
    </source>
</reference>
<name>A0A9W9NDX6_9EURO</name>
<dbReference type="GO" id="GO:0046872">
    <property type="term" value="F:metal ion binding"/>
    <property type="evidence" value="ECO:0007669"/>
    <property type="project" value="UniProtKB-KW"/>
</dbReference>
<evidence type="ECO:0000256" key="1">
    <source>
        <dbReference type="ARBA" id="ARBA00007749"/>
    </source>
</evidence>
<proteinExistence type="inferred from homology"/>
<comment type="similarity">
    <text evidence="1">Belongs to the metallo-beta-lactamase superfamily.</text>
</comment>
<dbReference type="InterPro" id="IPR001279">
    <property type="entry name" value="Metallo-B-lactamas"/>
</dbReference>
<evidence type="ECO:0000313" key="6">
    <source>
        <dbReference type="EMBL" id="KAJ5218054.1"/>
    </source>
</evidence>
<keyword evidence="4" id="KW-0862">Zinc</keyword>
<dbReference type="PANTHER" id="PTHR42978">
    <property type="entry name" value="QUORUM-QUENCHING LACTONASE YTNP-RELATED-RELATED"/>
    <property type="match status" value="1"/>
</dbReference>
<dbReference type="GO" id="GO:0016787">
    <property type="term" value="F:hydrolase activity"/>
    <property type="evidence" value="ECO:0007669"/>
    <property type="project" value="UniProtKB-KW"/>
</dbReference>
<feature type="domain" description="Metallo-beta-lactamase" evidence="5">
    <location>
        <begin position="51"/>
        <end position="284"/>
    </location>
</feature>
<dbReference type="InterPro" id="IPR036866">
    <property type="entry name" value="RibonucZ/Hydroxyglut_hydro"/>
</dbReference>
<dbReference type="Proteomes" id="UP001150904">
    <property type="component" value="Unassembled WGS sequence"/>
</dbReference>
<dbReference type="Gene3D" id="3.60.15.10">
    <property type="entry name" value="Ribonuclease Z/Hydroxyacylglutathione hydrolase-like"/>
    <property type="match status" value="1"/>
</dbReference>
<dbReference type="RefSeq" id="XP_058312627.1">
    <property type="nucleotide sequence ID" value="XM_058447216.1"/>
</dbReference>
<keyword evidence="2" id="KW-0479">Metal-binding</keyword>
<dbReference type="Pfam" id="PF00753">
    <property type="entry name" value="Lactamase_B"/>
    <property type="match status" value="1"/>
</dbReference>
<dbReference type="GeneID" id="83174516"/>
<sequence length="354" mass="39806">MTRVNPDFPVPAGSQTVQVRIIDSTSRIDNLELSFLMEPAINGFKYMPTMPSWSFLIEHPSGEKALFDLGVPKSWKSFPPGAVGHIDGLGWDIRVDKEVIDILSGDGVQPEEISSIIWSHWHWDHTGDPSRFPASTELVVGPGFKDAFLPAYPEGQNSPIRQIDISGRSLREIDFEKESVQLGRFRGFDFFGDGSFYVLDTPGHAVGHLAALARTTVDPDTFIFMGGDLCHHSGEIRPSKHLRIPKEVTIDTPRAALPCPGAIYEQLQIQRQRAPDEPFFEPTMGLDIPETIETIKKTQDADKEDNVWFIYAHDPKLHGVVDLFPQSANDWKIKNWRDETLWAFLQDFEAAVGR</sequence>
<dbReference type="EMBL" id="JAPQKR010000004">
    <property type="protein sequence ID" value="KAJ5218054.1"/>
    <property type="molecule type" value="Genomic_DNA"/>
</dbReference>
<evidence type="ECO:0000256" key="4">
    <source>
        <dbReference type="ARBA" id="ARBA00022833"/>
    </source>
</evidence>
<dbReference type="PANTHER" id="PTHR42978:SF5">
    <property type="entry name" value="METALLO-BETA-LACTAMASE DOMAIN-CONTAINING PROTEIN"/>
    <property type="match status" value="1"/>
</dbReference>
<dbReference type="CDD" id="cd07730">
    <property type="entry name" value="metallo-hydrolase-like_MBL-fold"/>
    <property type="match status" value="1"/>
</dbReference>
<comment type="caution">
    <text evidence="6">The sequence shown here is derived from an EMBL/GenBank/DDBJ whole genome shotgun (WGS) entry which is preliminary data.</text>
</comment>